<organism evidence="1 2">
    <name type="scientific">Streptococcus suis</name>
    <dbReference type="NCBI Taxonomy" id="1307"/>
    <lineage>
        <taxon>Bacteria</taxon>
        <taxon>Bacillati</taxon>
        <taxon>Bacillota</taxon>
        <taxon>Bacilli</taxon>
        <taxon>Lactobacillales</taxon>
        <taxon>Streptococcaceae</taxon>
        <taxon>Streptococcus</taxon>
    </lineage>
</organism>
<evidence type="ECO:0000313" key="1">
    <source>
        <dbReference type="EMBL" id="QPO26130.1"/>
    </source>
</evidence>
<dbReference type="Proteomes" id="UP000594569">
    <property type="component" value="Chromosome"/>
</dbReference>
<accession>A0A0Z8G985</accession>
<dbReference type="EMBL" id="CP065430">
    <property type="protein sequence ID" value="QPO26130.1"/>
    <property type="molecule type" value="Genomic_DNA"/>
</dbReference>
<proteinExistence type="predicted"/>
<name>A0A0Z8G985_STRSU</name>
<gene>
    <name evidence="1" type="ORF">I5V48_09070</name>
</gene>
<sequence length="264" mass="30621">MVRSESGAPTTGAHFKAMCKQIKLLVVVHITLPTKDEIAVFLDYLDILTNPNNNKDSRPVKCVFMFDGNPAEVLKCYYGLNKNIDSKITSLISYIGRYTKSPYEPSVISSQELIDEEEIFSRILCRNENNPIMEFNFTEISTLERNVTVIDNYLNTYRKNYLTDGYGRRCDELYQALLSHPKFRIDPPDQQVSNPSGKMNYCHFFINKDYAFYLVDYFFDLPNDVNIRWKHWKKGQGTTPMFNVTTEIKKLLEVSDFVIPPNIS</sequence>
<protein>
    <submittedName>
        <fullName evidence="1">Uncharacterized protein</fullName>
    </submittedName>
</protein>
<dbReference type="AlphaFoldDB" id="A0A0Z8G985"/>
<dbReference type="RefSeq" id="WP_024379591.1">
    <property type="nucleotide sequence ID" value="NZ_CEDT01000029.1"/>
</dbReference>
<reference evidence="1 2" key="1">
    <citation type="submission" date="2020-12" db="EMBL/GenBank/DDBJ databases">
        <title>Nonconservative transfer and diversity of a new family of integrative and conjugative elements associated with antibiotic resistance in zoonotic pathogen Streptococcus suis.</title>
        <authorList>
            <person name="Huang J."/>
        </authorList>
    </citation>
    <scope>NUCLEOTIDE SEQUENCE [LARGE SCALE GENOMIC DNA]</scope>
    <source>
        <strain evidence="1 2">YZDH1</strain>
    </source>
</reference>
<evidence type="ECO:0000313" key="2">
    <source>
        <dbReference type="Proteomes" id="UP000594569"/>
    </source>
</evidence>